<gene>
    <name evidence="1" type="ORF">LOK49_LG10G01089</name>
</gene>
<name>A0ACC0GE98_9ERIC</name>
<reference evidence="1 2" key="1">
    <citation type="journal article" date="2022" name="Plant J.">
        <title>Chromosome-level genome of Camellia lanceoleosa provides a valuable resource for understanding genome evolution and self-incompatibility.</title>
        <authorList>
            <person name="Gong W."/>
            <person name="Xiao S."/>
            <person name="Wang L."/>
            <person name="Liao Z."/>
            <person name="Chang Y."/>
            <person name="Mo W."/>
            <person name="Hu G."/>
            <person name="Li W."/>
            <person name="Zhao G."/>
            <person name="Zhu H."/>
            <person name="Hu X."/>
            <person name="Ji K."/>
            <person name="Xiang X."/>
            <person name="Song Q."/>
            <person name="Yuan D."/>
            <person name="Jin S."/>
            <person name="Zhang L."/>
        </authorList>
    </citation>
    <scope>NUCLEOTIDE SEQUENCE [LARGE SCALE GENOMIC DNA]</scope>
    <source>
        <strain evidence="1">SQ_2022a</strain>
    </source>
</reference>
<dbReference type="EMBL" id="CM045767">
    <property type="protein sequence ID" value="KAI7998371.1"/>
    <property type="molecule type" value="Genomic_DNA"/>
</dbReference>
<evidence type="ECO:0000313" key="2">
    <source>
        <dbReference type="Proteomes" id="UP001060215"/>
    </source>
</evidence>
<organism evidence="1 2">
    <name type="scientific">Camellia lanceoleosa</name>
    <dbReference type="NCBI Taxonomy" id="1840588"/>
    <lineage>
        <taxon>Eukaryota</taxon>
        <taxon>Viridiplantae</taxon>
        <taxon>Streptophyta</taxon>
        <taxon>Embryophyta</taxon>
        <taxon>Tracheophyta</taxon>
        <taxon>Spermatophyta</taxon>
        <taxon>Magnoliopsida</taxon>
        <taxon>eudicotyledons</taxon>
        <taxon>Gunneridae</taxon>
        <taxon>Pentapetalae</taxon>
        <taxon>asterids</taxon>
        <taxon>Ericales</taxon>
        <taxon>Theaceae</taxon>
        <taxon>Camellia</taxon>
    </lineage>
</organism>
<sequence length="894" mass="98868">MEENARLRVFSGGASELRIEHKLITIQRDVESRGGTVVIIERNRFKSYIMKMDLGGVSWAIQALRKVCGQGSDKPFFSKYSSSSTVFWIQKVCNKNGVFAEISKWEAGVNRNNIIIPAGVDGQGWEAMAEMLERVIYGDSRATTDEKGIQTTDKGGLHRRANRGASYVEVLKSKSISCGGNNFSLEMSKLVVCTRTDFFDGWAQIENELNRSFKASIVLRPFQLNKALFLAKSLEETDYYGAQGVCFFNKSIAVRLERWSEEMISKDTVIVSNGGWISVCDLPFNLWNKRVFEWIGSKCGGLLEVDRRTRNFENLFEARLKVTGCGNGFLPAILHVQLEEISVIVRLKALSKPIGRREVHRQRRWLGDFSAGEEEGKESQETGSTRGRREMRRQMGDLCEWGVGNGGSARVERGSQAGDPNGLSFKSNGLGNDVGSTHDGLVSSKTGGLDLLHAHVSQTFKVLDPVLNGCPNAVIHVDRGPNNIGPRASLSDLIEVLGLGSDQVNGFEGEEGLRRCTTTMEISRFSTCDVLAPAVRHVQVSSSIHSELNSEEARLGLADVVDRSSGDFQNLNGSAKEGIGDLMEVIKASGKQIQEVDEGHFEIHDVLQNLEDYGSSASSESKSDEDISEDEQDENVWDLNCFFNEDCTIGGEGFGKVSEAQYQVSPSFAQGLSGSSLHGGLQAVPNSSFVGDRDRDGLSVFHQSNSFGLIHEVSLANNFVQGVTAEIPTTTVNESILVTESLHANISQAEAEELRKKIAAGEFFTCPIHKCIVCKLGENKLDPDLQFAVCKCCPKSYHIKCLLGNITFEDLEDEGILQRAWEGLIPNRILIYYLEHEIDDEIRTPIRNHIKFLDDGQNKERQALELPVSKRKVLQKERTLASTDASRKRTLGKV</sequence>
<protein>
    <submittedName>
        <fullName evidence="1">Protein ENHANCED DOWNY MILDEW 2</fullName>
    </submittedName>
</protein>
<evidence type="ECO:0000313" key="1">
    <source>
        <dbReference type="EMBL" id="KAI7998371.1"/>
    </source>
</evidence>
<proteinExistence type="predicted"/>
<comment type="caution">
    <text evidence="1">The sequence shown here is derived from an EMBL/GenBank/DDBJ whole genome shotgun (WGS) entry which is preliminary data.</text>
</comment>
<dbReference type="Proteomes" id="UP001060215">
    <property type="component" value="Chromosome 10"/>
</dbReference>
<accession>A0ACC0GE98</accession>
<keyword evidence="2" id="KW-1185">Reference proteome</keyword>